<organism evidence="5 6">
    <name type="scientific">Olivibacter jilunii</name>
    <dbReference type="NCBI Taxonomy" id="985016"/>
    <lineage>
        <taxon>Bacteria</taxon>
        <taxon>Pseudomonadati</taxon>
        <taxon>Bacteroidota</taxon>
        <taxon>Sphingobacteriia</taxon>
        <taxon>Sphingobacteriales</taxon>
        <taxon>Sphingobacteriaceae</taxon>
        <taxon>Olivibacter</taxon>
    </lineage>
</organism>
<dbReference type="RefSeq" id="WP_013664412.1">
    <property type="nucleotide sequence ID" value="NZ_JAHVDN010000005.1"/>
</dbReference>
<keyword evidence="6" id="KW-1185">Reference proteome</keyword>
<sequence>MALPINRGKILIIDDEPLNILALSAVLKSRGYTAITASSAEEGLTFLKEDKDIKLVLMDMMMPDLDGYEATSRIRKTEPIKDIPVIAVTAQAMSHDREKCLDAGANDYISKPIDIDELTMVIRKHLQ</sequence>
<proteinExistence type="predicted"/>
<evidence type="ECO:0000256" key="1">
    <source>
        <dbReference type="ARBA" id="ARBA00022553"/>
    </source>
</evidence>
<evidence type="ECO:0000256" key="2">
    <source>
        <dbReference type="ARBA" id="ARBA00023012"/>
    </source>
</evidence>
<dbReference type="EMBL" id="JBHUPA010000003">
    <property type="protein sequence ID" value="MFD2961735.1"/>
    <property type="molecule type" value="Genomic_DNA"/>
</dbReference>
<accession>A0ABW6B1Q8</accession>
<keyword evidence="2" id="KW-0902">Two-component regulatory system</keyword>
<gene>
    <name evidence="5" type="ORF">ACFS6J_08065</name>
</gene>
<reference evidence="6" key="1">
    <citation type="journal article" date="2019" name="Int. J. Syst. Evol. Microbiol.">
        <title>The Global Catalogue of Microorganisms (GCM) 10K type strain sequencing project: providing services to taxonomists for standard genome sequencing and annotation.</title>
        <authorList>
            <consortium name="The Broad Institute Genomics Platform"/>
            <consortium name="The Broad Institute Genome Sequencing Center for Infectious Disease"/>
            <person name="Wu L."/>
            <person name="Ma J."/>
        </authorList>
    </citation>
    <scope>NUCLEOTIDE SEQUENCE [LARGE SCALE GENOMIC DNA]</scope>
    <source>
        <strain evidence="6">KCTC 23098</strain>
    </source>
</reference>
<dbReference type="InterPro" id="IPR001789">
    <property type="entry name" value="Sig_transdc_resp-reg_receiver"/>
</dbReference>
<evidence type="ECO:0000259" key="4">
    <source>
        <dbReference type="PROSITE" id="PS50110"/>
    </source>
</evidence>
<dbReference type="PROSITE" id="PS50110">
    <property type="entry name" value="RESPONSE_REGULATORY"/>
    <property type="match status" value="1"/>
</dbReference>
<feature type="modified residue" description="4-aspartylphosphate" evidence="3">
    <location>
        <position position="59"/>
    </location>
</feature>
<dbReference type="SUPFAM" id="SSF52172">
    <property type="entry name" value="CheY-like"/>
    <property type="match status" value="1"/>
</dbReference>
<keyword evidence="1 3" id="KW-0597">Phosphoprotein</keyword>
<name>A0ABW6B1Q8_9SPHI</name>
<feature type="domain" description="Response regulatory" evidence="4">
    <location>
        <begin position="9"/>
        <end position="126"/>
    </location>
</feature>
<dbReference type="PANTHER" id="PTHR45339">
    <property type="entry name" value="HYBRID SIGNAL TRANSDUCTION HISTIDINE KINASE J"/>
    <property type="match status" value="1"/>
</dbReference>
<dbReference type="PANTHER" id="PTHR45339:SF1">
    <property type="entry name" value="HYBRID SIGNAL TRANSDUCTION HISTIDINE KINASE J"/>
    <property type="match status" value="1"/>
</dbReference>
<comment type="caution">
    <text evidence="5">The sequence shown here is derived from an EMBL/GenBank/DDBJ whole genome shotgun (WGS) entry which is preliminary data.</text>
</comment>
<evidence type="ECO:0000313" key="5">
    <source>
        <dbReference type="EMBL" id="MFD2961735.1"/>
    </source>
</evidence>
<dbReference type="Pfam" id="PF00072">
    <property type="entry name" value="Response_reg"/>
    <property type="match status" value="1"/>
</dbReference>
<dbReference type="Gene3D" id="3.40.50.2300">
    <property type="match status" value="1"/>
</dbReference>
<protein>
    <submittedName>
        <fullName evidence="5">Response regulator</fullName>
    </submittedName>
</protein>
<evidence type="ECO:0000256" key="3">
    <source>
        <dbReference type="PROSITE-ProRule" id="PRU00169"/>
    </source>
</evidence>
<dbReference type="Proteomes" id="UP001597560">
    <property type="component" value="Unassembled WGS sequence"/>
</dbReference>
<dbReference type="SMART" id="SM00448">
    <property type="entry name" value="REC"/>
    <property type="match status" value="1"/>
</dbReference>
<dbReference type="CDD" id="cd17546">
    <property type="entry name" value="REC_hyHK_CKI1_RcsC-like"/>
    <property type="match status" value="1"/>
</dbReference>
<dbReference type="InterPro" id="IPR011006">
    <property type="entry name" value="CheY-like_superfamily"/>
</dbReference>
<evidence type="ECO:0000313" key="6">
    <source>
        <dbReference type="Proteomes" id="UP001597560"/>
    </source>
</evidence>